<dbReference type="AlphaFoldDB" id="A0AAN8K7Y2"/>
<dbReference type="Pfam" id="PF00001">
    <property type="entry name" value="7tm_1"/>
    <property type="match status" value="1"/>
</dbReference>
<organism evidence="12 13">
    <name type="scientific">Patella caerulea</name>
    <name type="common">Rayed Mediterranean limpet</name>
    <dbReference type="NCBI Taxonomy" id="87958"/>
    <lineage>
        <taxon>Eukaryota</taxon>
        <taxon>Metazoa</taxon>
        <taxon>Spiralia</taxon>
        <taxon>Lophotrochozoa</taxon>
        <taxon>Mollusca</taxon>
        <taxon>Gastropoda</taxon>
        <taxon>Patellogastropoda</taxon>
        <taxon>Patelloidea</taxon>
        <taxon>Patellidae</taxon>
        <taxon>Patella</taxon>
    </lineage>
</organism>
<dbReference type="PRINTS" id="PR01012">
    <property type="entry name" value="NRPEPTIDEYR"/>
</dbReference>
<dbReference type="PROSITE" id="PS50262">
    <property type="entry name" value="G_PROTEIN_RECEP_F1_2"/>
    <property type="match status" value="1"/>
</dbReference>
<comment type="caution">
    <text evidence="12">The sequence shown here is derived from an EMBL/GenBank/DDBJ whole genome shotgun (WGS) entry which is preliminary data.</text>
</comment>
<comment type="similarity">
    <text evidence="2 9">Belongs to the G-protein coupled receptor 1 family.</text>
</comment>
<feature type="transmembrane region" description="Helical" evidence="10">
    <location>
        <begin position="216"/>
        <end position="241"/>
    </location>
</feature>
<evidence type="ECO:0000256" key="5">
    <source>
        <dbReference type="ARBA" id="ARBA00023040"/>
    </source>
</evidence>
<name>A0AAN8K7Y2_PATCE</name>
<gene>
    <name evidence="12" type="ORF">SNE40_008329</name>
</gene>
<feature type="transmembrane region" description="Helical" evidence="10">
    <location>
        <begin position="308"/>
        <end position="333"/>
    </location>
</feature>
<proteinExistence type="inferred from homology"/>
<dbReference type="InterPro" id="IPR017452">
    <property type="entry name" value="GPCR_Rhodpsn_7TM"/>
</dbReference>
<dbReference type="Proteomes" id="UP001347796">
    <property type="component" value="Unassembled WGS sequence"/>
</dbReference>
<comment type="subcellular location">
    <subcellularLocation>
        <location evidence="1">Membrane</location>
        <topology evidence="1">Multi-pass membrane protein</topology>
    </subcellularLocation>
</comment>
<accession>A0AAN8K7Y2</accession>
<evidence type="ECO:0000256" key="7">
    <source>
        <dbReference type="ARBA" id="ARBA00023170"/>
    </source>
</evidence>
<keyword evidence="4 10" id="KW-1133">Transmembrane helix</keyword>
<evidence type="ECO:0000256" key="10">
    <source>
        <dbReference type="SAM" id="Phobius"/>
    </source>
</evidence>
<dbReference type="PANTHER" id="PTHR24235:SF12">
    <property type="entry name" value="G-PROTEIN COUPLED RECEPTORS FAMILY 1 PROFILE DOMAIN-CONTAINING PROTEIN"/>
    <property type="match status" value="1"/>
</dbReference>
<feature type="transmembrane region" description="Helical" evidence="10">
    <location>
        <begin position="272"/>
        <end position="296"/>
    </location>
</feature>
<keyword evidence="8 9" id="KW-0807">Transducer</keyword>
<dbReference type="Gene3D" id="1.20.1070.10">
    <property type="entry name" value="Rhodopsin 7-helix transmembrane proteins"/>
    <property type="match status" value="1"/>
</dbReference>
<dbReference type="InterPro" id="IPR000276">
    <property type="entry name" value="GPCR_Rhodpsn"/>
</dbReference>
<evidence type="ECO:0000313" key="13">
    <source>
        <dbReference type="Proteomes" id="UP001347796"/>
    </source>
</evidence>
<feature type="transmembrane region" description="Helical" evidence="10">
    <location>
        <begin position="166"/>
        <end position="185"/>
    </location>
</feature>
<evidence type="ECO:0000313" key="12">
    <source>
        <dbReference type="EMBL" id="KAK6186259.1"/>
    </source>
</evidence>
<dbReference type="PANTHER" id="PTHR24235">
    <property type="entry name" value="NEUROPEPTIDE Y RECEPTOR"/>
    <property type="match status" value="1"/>
</dbReference>
<keyword evidence="13" id="KW-1185">Reference proteome</keyword>
<dbReference type="InterPro" id="IPR000611">
    <property type="entry name" value="NPY_rcpt"/>
</dbReference>
<feature type="domain" description="G-protein coupled receptors family 1 profile" evidence="11">
    <location>
        <begin position="67"/>
        <end position="330"/>
    </location>
</feature>
<evidence type="ECO:0000256" key="6">
    <source>
        <dbReference type="ARBA" id="ARBA00023136"/>
    </source>
</evidence>
<evidence type="ECO:0000256" key="3">
    <source>
        <dbReference type="ARBA" id="ARBA00022692"/>
    </source>
</evidence>
<keyword evidence="5 9" id="KW-0297">G-protein coupled receptor</keyword>
<dbReference type="GO" id="GO:0016020">
    <property type="term" value="C:membrane"/>
    <property type="evidence" value="ECO:0007669"/>
    <property type="project" value="UniProtKB-SubCell"/>
</dbReference>
<feature type="transmembrane region" description="Helical" evidence="10">
    <location>
        <begin position="125"/>
        <end position="146"/>
    </location>
</feature>
<feature type="transmembrane region" description="Helical" evidence="10">
    <location>
        <begin position="88"/>
        <end position="113"/>
    </location>
</feature>
<evidence type="ECO:0000259" key="11">
    <source>
        <dbReference type="PROSITE" id="PS50262"/>
    </source>
</evidence>
<evidence type="ECO:0000256" key="9">
    <source>
        <dbReference type="RuleBase" id="RU000688"/>
    </source>
</evidence>
<dbReference type="PROSITE" id="PS00237">
    <property type="entry name" value="G_PROTEIN_RECEP_F1_1"/>
    <property type="match status" value="1"/>
</dbReference>
<protein>
    <recommendedName>
        <fullName evidence="11">G-protein coupled receptors family 1 profile domain-containing protein</fullName>
    </recommendedName>
</protein>
<keyword evidence="3 9" id="KW-0812">Transmembrane</keyword>
<evidence type="ECO:0000256" key="4">
    <source>
        <dbReference type="ARBA" id="ARBA00022989"/>
    </source>
</evidence>
<feature type="transmembrane region" description="Helical" evidence="10">
    <location>
        <begin position="51"/>
        <end position="76"/>
    </location>
</feature>
<dbReference type="SUPFAM" id="SSF81321">
    <property type="entry name" value="Family A G protein-coupled receptor-like"/>
    <property type="match status" value="1"/>
</dbReference>
<dbReference type="PRINTS" id="PR00237">
    <property type="entry name" value="GPCRRHODOPSN"/>
</dbReference>
<sequence length="393" mass="45289">MEKFNLSVTSEPKHTVTESATTSFNYSLDDFLNVALEYQELDHWFPAEQELYLIISFSIVMILGSIANLVLCWIICRRGFAQSSRNWYILNLAISDILTIVLCQPFVVVRIIFKNWTFGVIWCKIVPAVQSTYVFVSTLSILALAVDRYKSIMYTASKTNHRKGAYFIISGIWFVSLVLSFPLFLTHEIDAIYGLEDVILYNICTERWMSQLFLTLYTVMVLVIQYLSPVVAIVTLHILICQSLKFRINSREACQMDMRRIRKKMLRHRKNVMLLTSMAASFAMTWLPLTLLNIIADTNHDIFKQTNFPLIHASCLLVSFTSVSVNPVIYGWFNSNFRKDIKNLCEMNAPDRCPLYALICRRHARQVDAGLLLYSTVPRDPVRTHTSRDTTVV</sequence>
<reference evidence="12 13" key="1">
    <citation type="submission" date="2024-01" db="EMBL/GenBank/DDBJ databases">
        <title>The genome of the rayed Mediterranean limpet Patella caerulea (Linnaeus, 1758).</title>
        <authorList>
            <person name="Anh-Thu Weber A."/>
            <person name="Halstead-Nussloch G."/>
        </authorList>
    </citation>
    <scope>NUCLEOTIDE SEQUENCE [LARGE SCALE GENOMIC DNA]</scope>
    <source>
        <strain evidence="12">AATW-2023a</strain>
        <tissue evidence="12">Whole specimen</tissue>
    </source>
</reference>
<keyword evidence="6 10" id="KW-0472">Membrane</keyword>
<evidence type="ECO:0000256" key="1">
    <source>
        <dbReference type="ARBA" id="ARBA00004141"/>
    </source>
</evidence>
<keyword evidence="7 9" id="KW-0675">Receptor</keyword>
<evidence type="ECO:0000256" key="8">
    <source>
        <dbReference type="ARBA" id="ARBA00023224"/>
    </source>
</evidence>
<dbReference type="EMBL" id="JAZGQO010000006">
    <property type="protein sequence ID" value="KAK6186259.1"/>
    <property type="molecule type" value="Genomic_DNA"/>
</dbReference>
<evidence type="ECO:0000256" key="2">
    <source>
        <dbReference type="ARBA" id="ARBA00010663"/>
    </source>
</evidence>
<dbReference type="GO" id="GO:0004983">
    <property type="term" value="F:neuropeptide Y receptor activity"/>
    <property type="evidence" value="ECO:0007669"/>
    <property type="project" value="InterPro"/>
</dbReference>